<dbReference type="PANTHER" id="PTHR45947">
    <property type="entry name" value="SULFOQUINOVOSYL TRANSFERASE SQD2"/>
    <property type="match status" value="1"/>
</dbReference>
<evidence type="ECO:0008006" key="5">
    <source>
        <dbReference type="Google" id="ProtNLM"/>
    </source>
</evidence>
<dbReference type="STRING" id="1797532.A2729_04720"/>
<feature type="domain" description="Glycosyl transferase family 1" evidence="1">
    <location>
        <begin position="220"/>
        <end position="368"/>
    </location>
</feature>
<feature type="domain" description="Glycosyltransferase subfamily 4-like N-terminal" evidence="2">
    <location>
        <begin position="16"/>
        <end position="203"/>
    </location>
</feature>
<gene>
    <name evidence="3" type="ORF">A2729_04720</name>
</gene>
<organism evidence="3 4">
    <name type="scientific">Candidatus Buchananbacteria bacterium RIFCSPHIGHO2_01_FULL_39_14</name>
    <dbReference type="NCBI Taxonomy" id="1797532"/>
    <lineage>
        <taxon>Bacteria</taxon>
        <taxon>Candidatus Buchananiibacteriota</taxon>
    </lineage>
</organism>
<accession>A0A1G1XTZ5</accession>
<proteinExistence type="predicted"/>
<evidence type="ECO:0000259" key="1">
    <source>
        <dbReference type="Pfam" id="PF00534"/>
    </source>
</evidence>
<evidence type="ECO:0000259" key="2">
    <source>
        <dbReference type="Pfam" id="PF13439"/>
    </source>
</evidence>
<evidence type="ECO:0000313" key="4">
    <source>
        <dbReference type="Proteomes" id="UP000178930"/>
    </source>
</evidence>
<evidence type="ECO:0000313" key="3">
    <source>
        <dbReference type="EMBL" id="OGY43444.1"/>
    </source>
</evidence>
<dbReference type="AlphaFoldDB" id="A0A1G1XTZ5"/>
<dbReference type="InterPro" id="IPR001296">
    <property type="entry name" value="Glyco_trans_1"/>
</dbReference>
<dbReference type="GO" id="GO:0016757">
    <property type="term" value="F:glycosyltransferase activity"/>
    <property type="evidence" value="ECO:0007669"/>
    <property type="project" value="InterPro"/>
</dbReference>
<dbReference type="Pfam" id="PF00534">
    <property type="entry name" value="Glycos_transf_1"/>
    <property type="match status" value="1"/>
</dbReference>
<dbReference type="PANTHER" id="PTHR45947:SF3">
    <property type="entry name" value="SULFOQUINOVOSYL TRANSFERASE SQD2"/>
    <property type="match status" value="1"/>
</dbReference>
<dbReference type="Pfam" id="PF13439">
    <property type="entry name" value="Glyco_transf_4"/>
    <property type="match status" value="1"/>
</dbReference>
<dbReference type="EMBL" id="MHIB01000037">
    <property type="protein sequence ID" value="OGY43444.1"/>
    <property type="molecule type" value="Genomic_DNA"/>
</dbReference>
<dbReference type="Proteomes" id="UP000178930">
    <property type="component" value="Unassembled WGS sequence"/>
</dbReference>
<dbReference type="InterPro" id="IPR028098">
    <property type="entry name" value="Glyco_trans_4-like_N"/>
</dbReference>
<dbReference type="SUPFAM" id="SSF53756">
    <property type="entry name" value="UDP-Glycosyltransferase/glycogen phosphorylase"/>
    <property type="match status" value="1"/>
</dbReference>
<name>A0A1G1XTZ5_9BACT</name>
<comment type="caution">
    <text evidence="3">The sequence shown here is derived from an EMBL/GenBank/DDBJ whole genome shotgun (WGS) entry which is preliminary data.</text>
</comment>
<sequence>MKFCLIHSLYYPYAKGGAEVVVEIILNELLAQGHQVILITLGRRKEIQRQGNLMIYRINPFNIFSFLDIDRRPIWLRFIWHPMDVFNISSYFAVKKILKQETPKAVLTHNLKGLGYLIPKAIRRVGLKQIHTIHDVQLSRPSGLIYFGQEKPFLILDKMYEKIVKRLFGNSDVVISPSRWLMGYYQARGFFYESKKIILPNPVIFKKVEKRDETMEQGQGGKITLLYVGQWERHKGILFLVNALKKIKLENWQILIVGNGGAKLNLEKLVGGDLRFKLVGWVEPEKLSDYFRQSDLTLVPSLCYENSPQVINESLVANVPVVAADIGGVSEIVKDNYNGFTFAPGNEKNLIEVLEYFLSHPQFISDLKRNCFVSVRDYSVGHYIKKLLNLI</sequence>
<dbReference type="InterPro" id="IPR050194">
    <property type="entry name" value="Glycosyltransferase_grp1"/>
</dbReference>
<reference evidence="3 4" key="1">
    <citation type="journal article" date="2016" name="Nat. Commun.">
        <title>Thousands of microbial genomes shed light on interconnected biogeochemical processes in an aquifer system.</title>
        <authorList>
            <person name="Anantharaman K."/>
            <person name="Brown C.T."/>
            <person name="Hug L.A."/>
            <person name="Sharon I."/>
            <person name="Castelle C.J."/>
            <person name="Probst A.J."/>
            <person name="Thomas B.C."/>
            <person name="Singh A."/>
            <person name="Wilkins M.J."/>
            <person name="Karaoz U."/>
            <person name="Brodie E.L."/>
            <person name="Williams K.H."/>
            <person name="Hubbard S.S."/>
            <person name="Banfield J.F."/>
        </authorList>
    </citation>
    <scope>NUCLEOTIDE SEQUENCE [LARGE SCALE GENOMIC DNA]</scope>
</reference>
<dbReference type="Gene3D" id="3.40.50.2000">
    <property type="entry name" value="Glycogen Phosphorylase B"/>
    <property type="match status" value="2"/>
</dbReference>
<protein>
    <recommendedName>
        <fullName evidence="5">Glycosyltransferase subfamily 4-like N-terminal domain-containing protein</fullName>
    </recommendedName>
</protein>